<evidence type="ECO:0000256" key="5">
    <source>
        <dbReference type="SAM" id="Phobius"/>
    </source>
</evidence>
<feature type="transmembrane region" description="Helical" evidence="5">
    <location>
        <begin position="116"/>
        <end position="134"/>
    </location>
</feature>
<evidence type="ECO:0000256" key="2">
    <source>
        <dbReference type="ARBA" id="ARBA00022692"/>
    </source>
</evidence>
<protein>
    <recommendedName>
        <fullName evidence="8">Isoprenylcysteine carboxylmethyltransferase family protein</fullName>
    </recommendedName>
</protein>
<keyword evidence="7" id="KW-1185">Reference proteome</keyword>
<dbReference type="Gene3D" id="1.20.120.1630">
    <property type="match status" value="1"/>
</dbReference>
<evidence type="ECO:0000313" key="6">
    <source>
        <dbReference type="EMBL" id="CAD5107925.1"/>
    </source>
</evidence>
<evidence type="ECO:0000256" key="1">
    <source>
        <dbReference type="ARBA" id="ARBA00004127"/>
    </source>
</evidence>
<evidence type="ECO:0000313" key="7">
    <source>
        <dbReference type="Proteomes" id="UP000583387"/>
    </source>
</evidence>
<feature type="transmembrane region" description="Helical" evidence="5">
    <location>
        <begin position="91"/>
        <end position="110"/>
    </location>
</feature>
<proteinExistence type="predicted"/>
<dbReference type="AlphaFoldDB" id="A0A7U7EMY1"/>
<dbReference type="PANTHER" id="PTHR43847">
    <property type="entry name" value="BLL3993 PROTEIN"/>
    <property type="match status" value="1"/>
</dbReference>
<dbReference type="GO" id="GO:0012505">
    <property type="term" value="C:endomembrane system"/>
    <property type="evidence" value="ECO:0007669"/>
    <property type="project" value="UniProtKB-SubCell"/>
</dbReference>
<evidence type="ECO:0000256" key="3">
    <source>
        <dbReference type="ARBA" id="ARBA00022989"/>
    </source>
</evidence>
<keyword evidence="2 5" id="KW-0812">Transmembrane</keyword>
<dbReference type="PANTHER" id="PTHR43847:SF1">
    <property type="entry name" value="BLL3993 PROTEIN"/>
    <property type="match status" value="1"/>
</dbReference>
<organism evidence="6 7">
    <name type="scientific">Zestomonas carbonaria</name>
    <dbReference type="NCBI Taxonomy" id="2762745"/>
    <lineage>
        <taxon>Bacteria</taxon>
        <taxon>Pseudomonadati</taxon>
        <taxon>Pseudomonadota</taxon>
        <taxon>Gammaproteobacteria</taxon>
        <taxon>Pseudomonadales</taxon>
        <taxon>Pseudomonadaceae</taxon>
        <taxon>Zestomonas</taxon>
    </lineage>
</organism>
<evidence type="ECO:0008006" key="8">
    <source>
        <dbReference type="Google" id="ProtNLM"/>
    </source>
</evidence>
<accession>A0A7U7EMY1</accession>
<comment type="caution">
    <text evidence="6">The sequence shown here is derived from an EMBL/GenBank/DDBJ whole genome shotgun (WGS) entry which is preliminary data.</text>
</comment>
<keyword evidence="3 5" id="KW-1133">Transmembrane helix</keyword>
<feature type="transmembrane region" description="Helical" evidence="5">
    <location>
        <begin position="42"/>
        <end position="63"/>
    </location>
</feature>
<sequence>MSTRNGRIILAPPLIYLIFIGVAWGLTYLLPLPLPENNWTIYLGWGLIDAGILLSAWSALAMAQHKTTINPYKKPRHLLESGPFRYSRNPIYLGFNLIYGGIALLIHSWWPWILLPLLILTMTLGVIVPEEVVLERQFGDSYRRYRARVRRWL</sequence>
<gene>
    <name evidence="6" type="ORF">PSEWESI4_02205</name>
</gene>
<comment type="subcellular location">
    <subcellularLocation>
        <location evidence="1">Endomembrane system</location>
        <topology evidence="1">Multi-pass membrane protein</topology>
    </subcellularLocation>
</comment>
<dbReference type="Pfam" id="PF04191">
    <property type="entry name" value="PEMT"/>
    <property type="match status" value="1"/>
</dbReference>
<keyword evidence="4 5" id="KW-0472">Membrane</keyword>
<dbReference type="Proteomes" id="UP000583387">
    <property type="component" value="Unassembled WGS sequence"/>
</dbReference>
<dbReference type="InterPro" id="IPR052527">
    <property type="entry name" value="Metal_cation-efflux_comp"/>
</dbReference>
<feature type="transmembrane region" description="Helical" evidence="5">
    <location>
        <begin position="9"/>
        <end position="30"/>
    </location>
</feature>
<dbReference type="InterPro" id="IPR007318">
    <property type="entry name" value="Phopholipid_MeTrfase"/>
</dbReference>
<name>A0A7U7EMY1_9GAMM</name>
<reference evidence="6 7" key="1">
    <citation type="submission" date="2020-08" db="EMBL/GenBank/DDBJ databases">
        <authorList>
            <person name="Criscuolo A."/>
        </authorList>
    </citation>
    <scope>NUCLEOTIDE SEQUENCE [LARGE SCALE GENOMIC DNA]</scope>
    <source>
        <strain evidence="6">CIP111764</strain>
    </source>
</reference>
<dbReference type="EMBL" id="CAJFCI010000043">
    <property type="protein sequence ID" value="CAD5107925.1"/>
    <property type="molecule type" value="Genomic_DNA"/>
</dbReference>
<dbReference type="RefSeq" id="WP_187671263.1">
    <property type="nucleotide sequence ID" value="NZ_CAJFCI010000043.1"/>
</dbReference>
<evidence type="ECO:0000256" key="4">
    <source>
        <dbReference type="ARBA" id="ARBA00023136"/>
    </source>
</evidence>